<keyword evidence="3" id="KW-1133">Transmembrane helix</keyword>
<feature type="transmembrane region" description="Helical" evidence="3">
    <location>
        <begin position="810"/>
        <end position="828"/>
    </location>
</feature>
<protein>
    <recommendedName>
        <fullName evidence="4">DUF7282 domain-containing protein</fullName>
    </recommendedName>
</protein>
<comment type="caution">
    <text evidence="5">The sequence shown here is derived from an EMBL/GenBank/DDBJ whole genome shotgun (WGS) entry which is preliminary data.</text>
</comment>
<dbReference type="GO" id="GO:0030115">
    <property type="term" value="C:S-layer"/>
    <property type="evidence" value="ECO:0007669"/>
    <property type="project" value="UniProtKB-SubCell"/>
</dbReference>
<evidence type="ECO:0000256" key="1">
    <source>
        <dbReference type="ARBA" id="ARBA00022729"/>
    </source>
</evidence>
<keyword evidence="3" id="KW-0812">Transmembrane</keyword>
<reference evidence="5 6" key="1">
    <citation type="journal article" date="2014" name="PLoS Genet.">
        <title>Phylogenetically driven sequencing of extremely halophilic archaea reveals strategies for static and dynamic osmo-response.</title>
        <authorList>
            <person name="Becker E.A."/>
            <person name="Seitzer P.M."/>
            <person name="Tritt A."/>
            <person name="Larsen D."/>
            <person name="Krusor M."/>
            <person name="Yao A.I."/>
            <person name="Wu D."/>
            <person name="Madern D."/>
            <person name="Eisen J.A."/>
            <person name="Darling A.E."/>
            <person name="Facciotti M.T."/>
        </authorList>
    </citation>
    <scope>NUCLEOTIDE SEQUENCE [LARGE SCALE GENOMIC DNA]</scope>
    <source>
        <strain evidence="5 6">2-9-1</strain>
    </source>
</reference>
<organism evidence="5 6">
    <name type="scientific">Halosimplex carlsbadense 2-9-1</name>
    <dbReference type="NCBI Taxonomy" id="797114"/>
    <lineage>
        <taxon>Archaea</taxon>
        <taxon>Methanobacteriati</taxon>
        <taxon>Methanobacteriota</taxon>
        <taxon>Stenosarchaea group</taxon>
        <taxon>Halobacteria</taxon>
        <taxon>Halobacteriales</taxon>
        <taxon>Haloarculaceae</taxon>
        <taxon>Halosimplex</taxon>
    </lineage>
</organism>
<feature type="region of interest" description="Disordered" evidence="2">
    <location>
        <begin position="763"/>
        <end position="812"/>
    </location>
</feature>
<dbReference type="AlphaFoldDB" id="M0C9R9"/>
<dbReference type="EMBL" id="AOIU01000048">
    <property type="protein sequence ID" value="ELZ20006.1"/>
    <property type="molecule type" value="Genomic_DNA"/>
</dbReference>
<evidence type="ECO:0000313" key="6">
    <source>
        <dbReference type="Proteomes" id="UP000011626"/>
    </source>
</evidence>
<proteinExistence type="predicted"/>
<feature type="compositionally biased region" description="Low complexity" evidence="2">
    <location>
        <begin position="765"/>
        <end position="795"/>
    </location>
</feature>
<dbReference type="NCBIfam" id="TIGR04126">
    <property type="entry name" value="PGF_CTERM"/>
    <property type="match status" value="1"/>
</dbReference>
<dbReference type="InterPro" id="IPR055706">
    <property type="entry name" value="Slg1/2_DUF7282"/>
</dbReference>
<sequence>MVVLSMVPAAAATAGAVSDATTAQGSASVSEHVEVDNESAKSLTLSWYRDDGDGNGPYPFPPNEYSGDSPGLEMITNAEGDAHMRVDNSTARNPGGNWDMAVVHVETSGVEELDPDDNGVVTENFLASENWSVDVSQVGGDKELNVSANQRGFEPAPVEENTSADIPPVVVLGDTEEVEGDWSVGDDPDTGVYVWIDPNRATLTENGEAVDFSTGEEYQATFDIHGETVSTNFELVDGTGTLNESYEPGNRFTSEVSGAATLAAGTEMQMELTFENGDTQTETVELEGNYELGGDTEGTIPEGPVTAAFNLSGREDQSFDLTLYAPGTPRDDDEYLTEDNRIPVANSSGTVQDIIDPDYTIGSANLSDGKPLGLPYGIEDYSTPAEIANSIGDGEVGHDDSLAYDPQGAEAWDAMWLHYETSQSVFPAISKSPGRNANQKFVNSPLSLELVQTNADGEPKELDLARNASGVTVVQDPDMADERVYDNESQGVFVYIDPNEAVLYRDGEPVSMEPGETYEGTMTVETEDGDLTETVTFETLEAETWVDNGDPVEVSQTEEAEITLNTQIAAGAEWTIDVTSPDANVSESWSEIVNEGSGPVMAGKIPGSMPNSSVSVTMDTSGLEYGTELVINASRIEDPPDSPVYTLETTAEVVAPPTASISMSDQAGDGQSVVVDSVELSDGGFVSVHTGSQLGPTVGATEFLESGERTDLEIALDEAVSEDATLYVVAHQDTNGNQAFDFPAEDDPYEVEGSVIAASGAYTVESTETATPTATPDPTPTATDEPSSSTPTATDEPAEGMETTSGDGPGFGVGAAVVALLAAALVAASRRD</sequence>
<evidence type="ECO:0000256" key="3">
    <source>
        <dbReference type="SAM" id="Phobius"/>
    </source>
</evidence>
<dbReference type="eggNOG" id="arCOG10180">
    <property type="taxonomic scope" value="Archaea"/>
</dbReference>
<evidence type="ECO:0000259" key="4">
    <source>
        <dbReference type="Pfam" id="PF23951"/>
    </source>
</evidence>
<keyword evidence="3" id="KW-0472">Membrane</keyword>
<evidence type="ECO:0000256" key="2">
    <source>
        <dbReference type="SAM" id="MobiDB-lite"/>
    </source>
</evidence>
<keyword evidence="6" id="KW-1185">Reference proteome</keyword>
<dbReference type="InterPro" id="IPR026371">
    <property type="entry name" value="PGF_CTERM"/>
</dbReference>
<dbReference type="GO" id="GO:0005886">
    <property type="term" value="C:plasma membrane"/>
    <property type="evidence" value="ECO:0007669"/>
    <property type="project" value="UniProtKB-SubCell"/>
</dbReference>
<dbReference type="Proteomes" id="UP000011626">
    <property type="component" value="Unassembled WGS sequence"/>
</dbReference>
<keyword evidence="1" id="KW-0732">Signal</keyword>
<dbReference type="PATRIC" id="fig|797114.5.peg.4428"/>
<feature type="domain" description="DUF7282" evidence="4">
    <location>
        <begin position="659"/>
        <end position="759"/>
    </location>
</feature>
<name>M0C9R9_9EURY</name>
<accession>M0C9R9</accession>
<evidence type="ECO:0000313" key="5">
    <source>
        <dbReference type="EMBL" id="ELZ20006.1"/>
    </source>
</evidence>
<gene>
    <name evidence="5" type="ORF">C475_21949</name>
</gene>
<dbReference type="Pfam" id="PF23951">
    <property type="entry name" value="DUF7282"/>
    <property type="match status" value="1"/>
</dbReference>